<dbReference type="EMBL" id="QSKO01000001">
    <property type="protein sequence ID" value="RHE78632.1"/>
    <property type="molecule type" value="Genomic_DNA"/>
</dbReference>
<comment type="caution">
    <text evidence="2">The sequence shown here is derived from an EMBL/GenBank/DDBJ whole genome shotgun (WGS) entry which is preliminary data.</text>
</comment>
<keyword evidence="1" id="KW-1133">Transmembrane helix</keyword>
<reference evidence="2 3" key="1">
    <citation type="submission" date="2018-08" db="EMBL/GenBank/DDBJ databases">
        <title>A genome reference for cultivated species of the human gut microbiota.</title>
        <authorList>
            <person name="Zou Y."/>
            <person name="Xue W."/>
            <person name="Luo G."/>
        </authorList>
    </citation>
    <scope>NUCLEOTIDE SEQUENCE [LARGE SCALE GENOMIC DNA]</scope>
    <source>
        <strain evidence="2 3">AM27-32LB</strain>
    </source>
</reference>
<organism evidence="2 3">
    <name type="scientific">Blautia obeum</name>
    <dbReference type="NCBI Taxonomy" id="40520"/>
    <lineage>
        <taxon>Bacteria</taxon>
        <taxon>Bacillati</taxon>
        <taxon>Bacillota</taxon>
        <taxon>Clostridia</taxon>
        <taxon>Lachnospirales</taxon>
        <taxon>Lachnospiraceae</taxon>
        <taxon>Blautia</taxon>
    </lineage>
</organism>
<sequence length="113" mass="12951">MKNMVIYLLAVNFITFLLYGDDKSRARRHAWRIPEKVLMGAAVIGGSIGALLGMSIFHHKTRKPKFYIGIPLILLIEFGWSPGYGIQVDIFEQTVENNSENMQEKRIKTCQEH</sequence>
<feature type="transmembrane region" description="Helical" evidence="1">
    <location>
        <begin position="36"/>
        <end position="57"/>
    </location>
</feature>
<gene>
    <name evidence="2" type="ORF">DW723_00180</name>
</gene>
<keyword evidence="1" id="KW-0812">Transmembrane</keyword>
<evidence type="ECO:0000313" key="3">
    <source>
        <dbReference type="Proteomes" id="UP000283928"/>
    </source>
</evidence>
<evidence type="ECO:0000256" key="1">
    <source>
        <dbReference type="SAM" id="Phobius"/>
    </source>
</evidence>
<dbReference type="Proteomes" id="UP000283928">
    <property type="component" value="Unassembled WGS sequence"/>
</dbReference>
<evidence type="ECO:0000313" key="2">
    <source>
        <dbReference type="EMBL" id="RHE78632.1"/>
    </source>
</evidence>
<keyword evidence="1" id="KW-0472">Membrane</keyword>
<protein>
    <submittedName>
        <fullName evidence="2">DUF1294 domain-containing protein</fullName>
    </submittedName>
</protein>
<accession>A0A414KNF3</accession>
<dbReference type="AlphaFoldDB" id="A0A414KNF3"/>
<name>A0A414KNF3_9FIRM</name>
<proteinExistence type="predicted"/>
<dbReference type="InterPro" id="IPR010718">
    <property type="entry name" value="DUF1294"/>
</dbReference>
<dbReference type="Pfam" id="PF06961">
    <property type="entry name" value="DUF1294"/>
    <property type="match status" value="1"/>
</dbReference>